<keyword evidence="1" id="KW-0472">Membrane</keyword>
<name>A0A2Z6LLB6_TRISU</name>
<evidence type="ECO:0000313" key="2">
    <source>
        <dbReference type="EMBL" id="GAU18679.1"/>
    </source>
</evidence>
<evidence type="ECO:0008006" key="4">
    <source>
        <dbReference type="Google" id="ProtNLM"/>
    </source>
</evidence>
<dbReference type="InterPro" id="IPR004158">
    <property type="entry name" value="DUF247_pln"/>
</dbReference>
<dbReference type="Pfam" id="PF03140">
    <property type="entry name" value="DUF247"/>
    <property type="match status" value="1"/>
</dbReference>
<dbReference type="EMBL" id="DF973188">
    <property type="protein sequence ID" value="GAU18679.1"/>
    <property type="molecule type" value="Genomic_DNA"/>
</dbReference>
<evidence type="ECO:0000313" key="3">
    <source>
        <dbReference type="Proteomes" id="UP000242715"/>
    </source>
</evidence>
<dbReference type="PANTHER" id="PTHR31170:SF20">
    <property type="entry name" value="DUF247 DOMAIN PROTEIN"/>
    <property type="match status" value="1"/>
</dbReference>
<protein>
    <recommendedName>
        <fullName evidence="4">DUF247 domain protein</fullName>
    </recommendedName>
</protein>
<proteinExistence type="predicted"/>
<gene>
    <name evidence="2" type="ORF">TSUD_125120</name>
</gene>
<reference evidence="3" key="1">
    <citation type="journal article" date="2017" name="Front. Plant Sci.">
        <title>Climate Clever Clovers: New Paradigm to Reduce the Environmental Footprint of Ruminants by Breeding Low Methanogenic Forages Utilizing Haplotype Variation.</title>
        <authorList>
            <person name="Kaur P."/>
            <person name="Appels R."/>
            <person name="Bayer P.E."/>
            <person name="Keeble-Gagnere G."/>
            <person name="Wang J."/>
            <person name="Hirakawa H."/>
            <person name="Shirasawa K."/>
            <person name="Vercoe P."/>
            <person name="Stefanova K."/>
            <person name="Durmic Z."/>
            <person name="Nichols P."/>
            <person name="Revell C."/>
            <person name="Isobe S.N."/>
            <person name="Edwards D."/>
            <person name="Erskine W."/>
        </authorList>
    </citation>
    <scope>NUCLEOTIDE SEQUENCE [LARGE SCALE GENOMIC DNA]</scope>
    <source>
        <strain evidence="3">cv. Daliak</strain>
    </source>
</reference>
<dbReference type="Proteomes" id="UP000242715">
    <property type="component" value="Unassembled WGS sequence"/>
</dbReference>
<sequence length="474" mass="54918">MKTMEEKEEDKSRHERWKQTTKALLGAVLRETCQPYSISVVPDDLRKSNETAYMPKVVSIGPRYKGKKELLPMEEIKWRCVTSLLSRTLIGQDTIDTCLEAVIDLDATVRASYVDVIALDRYELAKTMVFDGCFLLELLICESKLDLDVPIPFNGNSPGIEVKKMEYVVSDLMLLENQIPIFILETLFVNLLGSSNQMREFIQNLALRLFGYSGKLMVRSTSHFLDVAYSYIEMGWTDKMIEENEVRLSLGAIDTKLQEQPQQHLNRCSRRLKAAGITIQCRNNDDGINFKFTTQFDKSEGILQIPTLIIKQTTEVKWRSFIAWEHHKKKLKTSSSSVADRRSICTSSALLFRYLICCSSDVQLLKDTRVIKDDTYKSNRDLVAFFHSMASGVDHGIIDHKHTTMCLDLNTFRTKHYLTKIYILQRHYFSKISDWCYSYYKDLKRGYIFAAYFISFLTFVQTFYAMLAYHFPPK</sequence>
<dbReference type="AlphaFoldDB" id="A0A2Z6LLB6"/>
<accession>A0A2Z6LLB6</accession>
<keyword evidence="1" id="KW-1133">Transmembrane helix</keyword>
<dbReference type="PANTHER" id="PTHR31170">
    <property type="entry name" value="BNAC04G53230D PROTEIN"/>
    <property type="match status" value="1"/>
</dbReference>
<feature type="transmembrane region" description="Helical" evidence="1">
    <location>
        <begin position="447"/>
        <end position="471"/>
    </location>
</feature>
<evidence type="ECO:0000256" key="1">
    <source>
        <dbReference type="SAM" id="Phobius"/>
    </source>
</evidence>
<keyword evidence="3" id="KW-1185">Reference proteome</keyword>
<dbReference type="OrthoDB" id="1416955at2759"/>
<keyword evidence="1" id="KW-0812">Transmembrane</keyword>
<organism evidence="2 3">
    <name type="scientific">Trifolium subterraneum</name>
    <name type="common">Subterranean clover</name>
    <dbReference type="NCBI Taxonomy" id="3900"/>
    <lineage>
        <taxon>Eukaryota</taxon>
        <taxon>Viridiplantae</taxon>
        <taxon>Streptophyta</taxon>
        <taxon>Embryophyta</taxon>
        <taxon>Tracheophyta</taxon>
        <taxon>Spermatophyta</taxon>
        <taxon>Magnoliopsida</taxon>
        <taxon>eudicotyledons</taxon>
        <taxon>Gunneridae</taxon>
        <taxon>Pentapetalae</taxon>
        <taxon>rosids</taxon>
        <taxon>fabids</taxon>
        <taxon>Fabales</taxon>
        <taxon>Fabaceae</taxon>
        <taxon>Papilionoideae</taxon>
        <taxon>50 kb inversion clade</taxon>
        <taxon>NPAAA clade</taxon>
        <taxon>Hologalegina</taxon>
        <taxon>IRL clade</taxon>
        <taxon>Trifolieae</taxon>
        <taxon>Trifolium</taxon>
    </lineage>
</organism>